<dbReference type="Pfam" id="PF10945">
    <property type="entry name" value="CBP_BcsR"/>
    <property type="match status" value="1"/>
</dbReference>
<keyword evidence="2" id="KW-1185">Reference proteome</keyword>
<sequence>MENNATHKNAITLADHHDDLNVLRRAFALPPIAYIDITHQARLTQMMARWPLLAELTHYPALESQHTEPQG</sequence>
<reference evidence="1 2" key="1">
    <citation type="submission" date="2021-08" db="EMBL/GenBank/DDBJ databases">
        <title>Culture and genomic analysis of Symbiopectobacterium purcellii sp. nov. gen. nov., isolated from the leafhopper Empoasca decipiens.</title>
        <authorList>
            <person name="Nadal-Jimenez P."/>
            <person name="Siozios S."/>
            <person name="Halliday N."/>
            <person name="Camara M."/>
            <person name="Hurst G.D.D."/>
        </authorList>
    </citation>
    <scope>NUCLEOTIDE SEQUENCE [LARGE SCALE GENOMIC DNA]</scope>
    <source>
        <strain evidence="1 2">SyEd1</strain>
    </source>
</reference>
<name>A0ABX9AQF4_9ENTR</name>
<dbReference type="Proteomes" id="UP000825886">
    <property type="component" value="Chromosome"/>
</dbReference>
<dbReference type="EMBL" id="CP081864">
    <property type="protein sequence ID" value="QZN96000.1"/>
    <property type="molecule type" value="Genomic_DNA"/>
</dbReference>
<organism evidence="1 2">
    <name type="scientific">Symbiopectobacterium purcellii</name>
    <dbReference type="NCBI Taxonomy" id="2871826"/>
    <lineage>
        <taxon>Bacteria</taxon>
        <taxon>Pseudomonadati</taxon>
        <taxon>Pseudomonadota</taxon>
        <taxon>Gammaproteobacteria</taxon>
        <taxon>Enterobacterales</taxon>
        <taxon>Enterobacteriaceae</taxon>
    </lineage>
</organism>
<dbReference type="NCBIfam" id="NF040717">
    <property type="entry name" value="BcsR_only"/>
    <property type="match status" value="1"/>
</dbReference>
<evidence type="ECO:0000313" key="1">
    <source>
        <dbReference type="EMBL" id="QZN96000.1"/>
    </source>
</evidence>
<accession>A0ABX9AQF4</accession>
<proteinExistence type="predicted"/>
<dbReference type="RefSeq" id="WP_222159067.1">
    <property type="nucleotide sequence ID" value="NZ_CP081864.1"/>
</dbReference>
<dbReference type="InterPro" id="IPR024487">
    <property type="entry name" value="CBP_BcsR"/>
</dbReference>
<evidence type="ECO:0000313" key="2">
    <source>
        <dbReference type="Proteomes" id="UP000825886"/>
    </source>
</evidence>
<gene>
    <name evidence="1" type="ORF">K6K13_00385</name>
</gene>
<protein>
    <submittedName>
        <fullName evidence="1">YhjR family protein</fullName>
    </submittedName>
</protein>